<name>A0A2I2MAC3_9FLAO</name>
<dbReference type="Proteomes" id="UP000490060">
    <property type="component" value="Unassembled WGS sequence"/>
</dbReference>
<protein>
    <submittedName>
        <fullName evidence="1">Uncharacterized protein</fullName>
    </submittedName>
</protein>
<dbReference type="AlphaFoldDB" id="A0A2I2MAC3"/>
<reference evidence="1 2" key="1">
    <citation type="submission" date="2017-11" db="EMBL/GenBank/DDBJ databases">
        <authorList>
            <person name="Duchaud E."/>
        </authorList>
    </citation>
    <scope>NUCLEOTIDE SEQUENCE [LARGE SCALE GENOMIC DNA]</scope>
    <source>
        <strain evidence="1 2">TNO010</strain>
    </source>
</reference>
<evidence type="ECO:0000313" key="2">
    <source>
        <dbReference type="Proteomes" id="UP000490060"/>
    </source>
</evidence>
<sequence>MIRIFSEFYQNAKKKITSFFKTDSEIITCDREDITCDID</sequence>
<dbReference type="EMBL" id="OENE01000035">
    <property type="protein sequence ID" value="SOU89481.1"/>
    <property type="molecule type" value="Genomic_DNA"/>
</dbReference>
<evidence type="ECO:0000313" key="1">
    <source>
        <dbReference type="EMBL" id="SOU89481.1"/>
    </source>
</evidence>
<gene>
    <name evidence="1" type="ORF">TNO010_400056</name>
</gene>
<accession>A0A2I2MAC3</accession>
<proteinExistence type="predicted"/>
<organism evidence="1 2">
    <name type="scientific">Tenacibaculum finnmarkense genomovar ulcerans</name>
    <dbReference type="NCBI Taxonomy" id="2781388"/>
    <lineage>
        <taxon>Bacteria</taxon>
        <taxon>Pseudomonadati</taxon>
        <taxon>Bacteroidota</taxon>
        <taxon>Flavobacteriia</taxon>
        <taxon>Flavobacteriales</taxon>
        <taxon>Flavobacteriaceae</taxon>
        <taxon>Tenacibaculum</taxon>
        <taxon>Tenacibaculum finnmarkense</taxon>
    </lineage>
</organism>